<feature type="transmembrane region" description="Helical" evidence="1">
    <location>
        <begin position="158"/>
        <end position="177"/>
    </location>
</feature>
<protein>
    <submittedName>
        <fullName evidence="2">ABC transporter</fullName>
    </submittedName>
</protein>
<evidence type="ECO:0000313" key="3">
    <source>
        <dbReference type="Proteomes" id="UP001614394"/>
    </source>
</evidence>
<feature type="transmembrane region" description="Helical" evidence="1">
    <location>
        <begin position="18"/>
        <end position="37"/>
    </location>
</feature>
<reference evidence="2 3" key="1">
    <citation type="submission" date="2024-10" db="EMBL/GenBank/DDBJ databases">
        <title>The Natural Products Discovery Center: Release of the First 8490 Sequenced Strains for Exploring Actinobacteria Biosynthetic Diversity.</title>
        <authorList>
            <person name="Kalkreuter E."/>
            <person name="Kautsar S.A."/>
            <person name="Yang D."/>
            <person name="Bader C.D."/>
            <person name="Teijaro C.N."/>
            <person name="Fluegel L."/>
            <person name="Davis C.M."/>
            <person name="Simpson J.R."/>
            <person name="Lauterbach L."/>
            <person name="Steele A.D."/>
            <person name="Gui C."/>
            <person name="Meng S."/>
            <person name="Li G."/>
            <person name="Viehrig K."/>
            <person name="Ye F."/>
            <person name="Su P."/>
            <person name="Kiefer A.F."/>
            <person name="Nichols A."/>
            <person name="Cepeda A.J."/>
            <person name="Yan W."/>
            <person name="Fan B."/>
            <person name="Jiang Y."/>
            <person name="Adhikari A."/>
            <person name="Zheng C.-J."/>
            <person name="Schuster L."/>
            <person name="Cowan T.M."/>
            <person name="Smanski M.J."/>
            <person name="Chevrette M.G."/>
            <person name="De Carvalho L.P.S."/>
            <person name="Shen B."/>
        </authorList>
    </citation>
    <scope>NUCLEOTIDE SEQUENCE [LARGE SCALE GENOMIC DNA]</scope>
    <source>
        <strain evidence="2 3">NPDC053399</strain>
    </source>
</reference>
<accession>A0ABW8CB70</accession>
<feature type="transmembrane region" description="Helical" evidence="1">
    <location>
        <begin position="197"/>
        <end position="217"/>
    </location>
</feature>
<feature type="transmembrane region" description="Helical" evidence="1">
    <location>
        <begin position="82"/>
        <end position="108"/>
    </location>
</feature>
<organism evidence="2 3">
    <name type="scientific">Streptomyces fildesensis</name>
    <dbReference type="NCBI Taxonomy" id="375757"/>
    <lineage>
        <taxon>Bacteria</taxon>
        <taxon>Bacillati</taxon>
        <taxon>Actinomycetota</taxon>
        <taxon>Actinomycetes</taxon>
        <taxon>Kitasatosporales</taxon>
        <taxon>Streptomycetaceae</taxon>
        <taxon>Streptomyces</taxon>
    </lineage>
</organism>
<keyword evidence="1" id="KW-0812">Transmembrane</keyword>
<evidence type="ECO:0000256" key="1">
    <source>
        <dbReference type="SAM" id="Phobius"/>
    </source>
</evidence>
<name>A0ABW8CB70_9ACTN</name>
<keyword evidence="1" id="KW-0472">Membrane</keyword>
<keyword evidence="3" id="KW-1185">Reference proteome</keyword>
<proteinExistence type="predicted"/>
<dbReference type="Proteomes" id="UP001614394">
    <property type="component" value="Unassembled WGS sequence"/>
</dbReference>
<sequence length="221" mass="21525">MTALVRYQAALLIRSQRWLPPVLLYGVIMAIGVSSGQPLLDSLAFAAAGMLPAAAWLVRVCVTNEPPAARACAAAAAGPGRVHLSSVLTALLAAGALGAAGVAVVAVISDAHTADRRHVVPLGPAVTAGLLAVLVSALLGIAVGALTNPPVLRRAGWAIPVSGLSALLVLVIGGSPANAAVSGLVSGSQTGAVGLPLLPLCLAGVVAAGATAAACALSSRR</sequence>
<dbReference type="RefSeq" id="WP_399650608.1">
    <property type="nucleotide sequence ID" value="NZ_JBITYG010000005.1"/>
</dbReference>
<gene>
    <name evidence="2" type="ORF">ACIGXA_19285</name>
</gene>
<keyword evidence="1" id="KW-1133">Transmembrane helix</keyword>
<evidence type="ECO:0000313" key="2">
    <source>
        <dbReference type="EMBL" id="MFI9102661.1"/>
    </source>
</evidence>
<dbReference type="EMBL" id="JBITYG010000005">
    <property type="protein sequence ID" value="MFI9102661.1"/>
    <property type="molecule type" value="Genomic_DNA"/>
</dbReference>
<feature type="transmembrane region" description="Helical" evidence="1">
    <location>
        <begin position="43"/>
        <end position="62"/>
    </location>
</feature>
<comment type="caution">
    <text evidence="2">The sequence shown here is derived from an EMBL/GenBank/DDBJ whole genome shotgun (WGS) entry which is preliminary data.</text>
</comment>
<feature type="transmembrane region" description="Helical" evidence="1">
    <location>
        <begin position="128"/>
        <end position="146"/>
    </location>
</feature>